<gene>
    <name evidence="5" type="ORF">AB852_25535</name>
</gene>
<evidence type="ECO:0000313" key="5">
    <source>
        <dbReference type="EMBL" id="OKH92282.1"/>
    </source>
</evidence>
<dbReference type="EMBL" id="LFBV01000007">
    <property type="protein sequence ID" value="OKH92282.1"/>
    <property type="molecule type" value="Genomic_DNA"/>
</dbReference>
<dbReference type="Proteomes" id="UP000186455">
    <property type="component" value="Unassembled WGS sequence"/>
</dbReference>
<organism evidence="5 6">
    <name type="scientific">Streptomyces uncialis</name>
    <dbReference type="NCBI Taxonomy" id="1048205"/>
    <lineage>
        <taxon>Bacteria</taxon>
        <taxon>Bacillati</taxon>
        <taxon>Actinomycetota</taxon>
        <taxon>Actinomycetes</taxon>
        <taxon>Kitasatosporales</taxon>
        <taxon>Streptomycetaceae</taxon>
        <taxon>Streptomyces</taxon>
    </lineage>
</organism>
<dbReference type="AlphaFoldDB" id="A0A1Q4V330"/>
<dbReference type="PROSITE" id="PS01124">
    <property type="entry name" value="HTH_ARAC_FAMILY_2"/>
    <property type="match status" value="1"/>
</dbReference>
<reference evidence="5 6" key="1">
    <citation type="submission" date="2015-06" db="EMBL/GenBank/DDBJ databases">
        <title>Cloning and characterization of the uncialamcin biosynthetic gene cluster.</title>
        <authorList>
            <person name="Yan X."/>
            <person name="Huang T."/>
            <person name="Ge H."/>
            <person name="Shen B."/>
        </authorList>
    </citation>
    <scope>NUCLEOTIDE SEQUENCE [LARGE SCALE GENOMIC DNA]</scope>
    <source>
        <strain evidence="5 6">DCA2648</strain>
    </source>
</reference>
<accession>A0A1Q4V330</accession>
<name>A0A1Q4V330_9ACTN</name>
<evidence type="ECO:0000256" key="1">
    <source>
        <dbReference type="ARBA" id="ARBA00023015"/>
    </source>
</evidence>
<dbReference type="InterPro" id="IPR009057">
    <property type="entry name" value="Homeodomain-like_sf"/>
</dbReference>
<dbReference type="SUPFAM" id="SSF51182">
    <property type="entry name" value="RmlC-like cupins"/>
    <property type="match status" value="1"/>
</dbReference>
<dbReference type="InterPro" id="IPR018060">
    <property type="entry name" value="HTH_AraC"/>
</dbReference>
<dbReference type="PROSITE" id="PS00041">
    <property type="entry name" value="HTH_ARAC_FAMILY_1"/>
    <property type="match status" value="1"/>
</dbReference>
<keyword evidence="2" id="KW-0238">DNA-binding</keyword>
<protein>
    <recommendedName>
        <fullName evidence="4">HTH araC/xylS-type domain-containing protein</fullName>
    </recommendedName>
</protein>
<dbReference type="Pfam" id="PF12833">
    <property type="entry name" value="HTH_18"/>
    <property type="match status" value="1"/>
</dbReference>
<dbReference type="InterPro" id="IPR003313">
    <property type="entry name" value="AraC-bd"/>
</dbReference>
<evidence type="ECO:0000256" key="2">
    <source>
        <dbReference type="ARBA" id="ARBA00023125"/>
    </source>
</evidence>
<feature type="domain" description="HTH araC/xylS-type" evidence="4">
    <location>
        <begin position="156"/>
        <end position="253"/>
    </location>
</feature>
<dbReference type="InterPro" id="IPR014710">
    <property type="entry name" value="RmlC-like_jellyroll"/>
</dbReference>
<evidence type="ECO:0000313" key="6">
    <source>
        <dbReference type="Proteomes" id="UP000186455"/>
    </source>
</evidence>
<dbReference type="Gene3D" id="1.10.10.60">
    <property type="entry name" value="Homeodomain-like"/>
    <property type="match status" value="2"/>
</dbReference>
<comment type="caution">
    <text evidence="5">The sequence shown here is derived from an EMBL/GenBank/DDBJ whole genome shotgun (WGS) entry which is preliminary data.</text>
</comment>
<keyword evidence="3" id="KW-0804">Transcription</keyword>
<dbReference type="PANTHER" id="PTHR11019">
    <property type="entry name" value="HTH-TYPE TRANSCRIPTIONAL REGULATOR NIMR"/>
    <property type="match status" value="1"/>
</dbReference>
<dbReference type="Pfam" id="PF02311">
    <property type="entry name" value="AraC_binding"/>
    <property type="match status" value="1"/>
</dbReference>
<sequence>MTPRRRDPGAHAALSSLDFPLHIPGVDIPERVHDDEHMALWQIRGSTLVQCGETSVEITEGEVVWLPAGTRHALEVRANSVLFPLSISVDEIATVLTDITVVSIRNDEKIYFLALHQSQSTIIRPSANIQRQVLSILERRALASDDLPLPTSPGAAAVAGALLFNPGDDRRIRDWALAVRTSGRSLERAFVAETGLTFGQWRTRSRMHAAARLLRAGSSVVSVTQRVGYEDPSSFARAFRDFYDMSPTEYVAPDRRT</sequence>
<keyword evidence="6" id="KW-1185">Reference proteome</keyword>
<proteinExistence type="predicted"/>
<dbReference type="PANTHER" id="PTHR11019:SF199">
    <property type="entry name" value="HTH-TYPE TRANSCRIPTIONAL REGULATOR NIMR"/>
    <property type="match status" value="1"/>
</dbReference>
<dbReference type="InterPro" id="IPR018062">
    <property type="entry name" value="HTH_AraC-typ_CS"/>
</dbReference>
<keyword evidence="1" id="KW-0805">Transcription regulation</keyword>
<dbReference type="SMART" id="SM00342">
    <property type="entry name" value="HTH_ARAC"/>
    <property type="match status" value="1"/>
</dbReference>
<dbReference type="STRING" id="1048205.AB852_25535"/>
<dbReference type="GO" id="GO:0043565">
    <property type="term" value="F:sequence-specific DNA binding"/>
    <property type="evidence" value="ECO:0007669"/>
    <property type="project" value="InterPro"/>
</dbReference>
<evidence type="ECO:0000259" key="4">
    <source>
        <dbReference type="PROSITE" id="PS01124"/>
    </source>
</evidence>
<evidence type="ECO:0000256" key="3">
    <source>
        <dbReference type="ARBA" id="ARBA00023163"/>
    </source>
</evidence>
<dbReference type="Gene3D" id="2.60.120.10">
    <property type="entry name" value="Jelly Rolls"/>
    <property type="match status" value="1"/>
</dbReference>
<dbReference type="GeneID" id="96789853"/>
<dbReference type="SUPFAM" id="SSF46689">
    <property type="entry name" value="Homeodomain-like"/>
    <property type="match status" value="1"/>
</dbReference>
<dbReference type="RefSeq" id="WP_073792608.1">
    <property type="nucleotide sequence ID" value="NZ_CP109583.1"/>
</dbReference>
<dbReference type="InterPro" id="IPR011051">
    <property type="entry name" value="RmlC_Cupin_sf"/>
</dbReference>
<dbReference type="GO" id="GO:0003700">
    <property type="term" value="F:DNA-binding transcription factor activity"/>
    <property type="evidence" value="ECO:0007669"/>
    <property type="project" value="InterPro"/>
</dbReference>